<dbReference type="Gene3D" id="1.25.10.10">
    <property type="entry name" value="Leucine-rich Repeat Variant"/>
    <property type="match status" value="1"/>
</dbReference>
<feature type="compositionally biased region" description="Acidic residues" evidence="2">
    <location>
        <begin position="1"/>
        <end position="11"/>
    </location>
</feature>
<dbReference type="EMBL" id="JH159152">
    <property type="protein sequence ID" value="EGZ23571.1"/>
    <property type="molecule type" value="Genomic_DNA"/>
</dbReference>
<sequence length="391" mass="44250">MRHEDDEDDEVASVASAETRGTFMSDDGEFYDGYSKNEDDEQDVDDAVEELTEKRTTTRVAALEKLTTHLLQYLAPEDISESFVDNVLGCLRKPGEGEAVLGSRILAILAIIFGEDEERFFQRSKNVLKPLVKTARNAKIKVATVRALGLICFVCSVEVENTEELLELFETFFNPKIVGDICKAALDSWGLVASNLSDEMLASGELLERLVPKFLALLDHKDVDVRSAAGENVAFLYESAASCGVPLPYGEEILDRFLEMSKDSSKKNSKKDRKTQRIVFRDIHSTLSAGETPHVSFSVKSEVLEISSWKSVKQFEAMKECLQTGLQEHIKYNNMLRAMLDLPETLEDRKIDRRDVFDKKSASRKQRSNELKGDRKRKQHMQDAFYDDGFY</sequence>
<evidence type="ECO:0000259" key="3">
    <source>
        <dbReference type="Pfam" id="PF05004"/>
    </source>
</evidence>
<evidence type="ECO:0000256" key="1">
    <source>
        <dbReference type="ARBA" id="ARBA00008828"/>
    </source>
</evidence>
<dbReference type="KEGG" id="psoj:PHYSODRAFT_480720"/>
<evidence type="ECO:0000256" key="2">
    <source>
        <dbReference type="SAM" id="MobiDB-lite"/>
    </source>
</evidence>
<dbReference type="STRING" id="1094619.G4YTH2"/>
<dbReference type="InterPro" id="IPR039777">
    <property type="entry name" value="IFRD"/>
</dbReference>
<dbReference type="Proteomes" id="UP000002640">
    <property type="component" value="Unassembled WGS sequence"/>
</dbReference>
<organism evidence="4 5">
    <name type="scientific">Phytophthora sojae (strain P6497)</name>
    <name type="common">Soybean stem and root rot agent</name>
    <name type="synonym">Phytophthora megasperma f. sp. glycines</name>
    <dbReference type="NCBI Taxonomy" id="1094619"/>
    <lineage>
        <taxon>Eukaryota</taxon>
        <taxon>Sar</taxon>
        <taxon>Stramenopiles</taxon>
        <taxon>Oomycota</taxon>
        <taxon>Peronosporomycetes</taxon>
        <taxon>Peronosporales</taxon>
        <taxon>Peronosporaceae</taxon>
        <taxon>Phytophthora</taxon>
    </lineage>
</organism>
<dbReference type="SUPFAM" id="SSF48371">
    <property type="entry name" value="ARM repeat"/>
    <property type="match status" value="1"/>
</dbReference>
<accession>G4YTH2</accession>
<dbReference type="Pfam" id="PF05004">
    <property type="entry name" value="IFRD"/>
    <property type="match status" value="1"/>
</dbReference>
<dbReference type="OMA" id="QCFEAIF"/>
<feature type="region of interest" description="Disordered" evidence="2">
    <location>
        <begin position="1"/>
        <end position="42"/>
    </location>
</feature>
<keyword evidence="5" id="KW-1185">Reference proteome</keyword>
<evidence type="ECO:0000313" key="4">
    <source>
        <dbReference type="EMBL" id="EGZ23571.1"/>
    </source>
</evidence>
<dbReference type="PANTHER" id="PTHR12354:SF1">
    <property type="entry name" value="INTERFERON-RELATED DEVELOPMENTAL REGULATOR 1"/>
    <property type="match status" value="1"/>
</dbReference>
<protein>
    <recommendedName>
        <fullName evidence="3">Interferon-related developmental regulator N-terminal domain-containing protein</fullName>
    </recommendedName>
</protein>
<gene>
    <name evidence="4" type="ORF">PHYSODRAFT_480720</name>
</gene>
<name>G4YTH2_PHYSP</name>
<dbReference type="PANTHER" id="PTHR12354">
    <property type="entry name" value="INTERFERON-RELATED DEVELOPMENTAL REGULATOR"/>
    <property type="match status" value="1"/>
</dbReference>
<dbReference type="GeneID" id="20655291"/>
<proteinExistence type="inferred from homology"/>
<reference evidence="4 5" key="1">
    <citation type="journal article" date="2006" name="Science">
        <title>Phytophthora genome sequences uncover evolutionary origins and mechanisms of pathogenesis.</title>
        <authorList>
            <person name="Tyler B.M."/>
            <person name="Tripathy S."/>
            <person name="Zhang X."/>
            <person name="Dehal P."/>
            <person name="Jiang R.H."/>
            <person name="Aerts A."/>
            <person name="Arredondo F.D."/>
            <person name="Baxter L."/>
            <person name="Bensasson D."/>
            <person name="Beynon J.L."/>
            <person name="Chapman J."/>
            <person name="Damasceno C.M."/>
            <person name="Dorrance A.E."/>
            <person name="Dou D."/>
            <person name="Dickerman A.W."/>
            <person name="Dubchak I.L."/>
            <person name="Garbelotto M."/>
            <person name="Gijzen M."/>
            <person name="Gordon S.G."/>
            <person name="Govers F."/>
            <person name="Grunwald N.J."/>
            <person name="Huang W."/>
            <person name="Ivors K.L."/>
            <person name="Jones R.W."/>
            <person name="Kamoun S."/>
            <person name="Krampis K."/>
            <person name="Lamour K.H."/>
            <person name="Lee M.K."/>
            <person name="McDonald W.H."/>
            <person name="Medina M."/>
            <person name="Meijer H.J."/>
            <person name="Nordberg E.K."/>
            <person name="Maclean D.J."/>
            <person name="Ospina-Giraldo M.D."/>
            <person name="Morris P.F."/>
            <person name="Phuntumart V."/>
            <person name="Putnam N.H."/>
            <person name="Rash S."/>
            <person name="Rose J.K."/>
            <person name="Sakihama Y."/>
            <person name="Salamov A.A."/>
            <person name="Savidor A."/>
            <person name="Scheuring C.F."/>
            <person name="Smith B.M."/>
            <person name="Sobral B.W."/>
            <person name="Terry A."/>
            <person name="Torto-Alalibo T.A."/>
            <person name="Win J."/>
            <person name="Xu Z."/>
            <person name="Zhang H."/>
            <person name="Grigoriev I.V."/>
            <person name="Rokhsar D.S."/>
            <person name="Boore J.L."/>
        </authorList>
    </citation>
    <scope>NUCLEOTIDE SEQUENCE [LARGE SCALE GENOMIC DNA]</scope>
    <source>
        <strain evidence="4 5">P6497</strain>
    </source>
</reference>
<comment type="similarity">
    <text evidence="1">Belongs to the IFRD family.</text>
</comment>
<feature type="domain" description="Interferon-related developmental regulator N-terminal" evidence="3">
    <location>
        <begin position="24"/>
        <end position="287"/>
    </location>
</feature>
<dbReference type="SMR" id="G4YTH2"/>
<dbReference type="InParanoid" id="G4YTH2"/>
<dbReference type="InterPro" id="IPR007701">
    <property type="entry name" value="Interferon-rel_develop_reg_N"/>
</dbReference>
<dbReference type="RefSeq" id="XP_009518859.1">
    <property type="nucleotide sequence ID" value="XM_009520564.1"/>
</dbReference>
<dbReference type="InterPro" id="IPR011989">
    <property type="entry name" value="ARM-like"/>
</dbReference>
<feature type="region of interest" description="Disordered" evidence="2">
    <location>
        <begin position="357"/>
        <end position="379"/>
    </location>
</feature>
<evidence type="ECO:0000313" key="5">
    <source>
        <dbReference type="Proteomes" id="UP000002640"/>
    </source>
</evidence>
<dbReference type="InterPro" id="IPR016024">
    <property type="entry name" value="ARM-type_fold"/>
</dbReference>
<feature type="compositionally biased region" description="Basic and acidic residues" evidence="2">
    <location>
        <begin position="357"/>
        <end position="373"/>
    </location>
</feature>
<dbReference type="AlphaFoldDB" id="G4YTH2"/>